<sequence length="489" mass="54072">MGFKADASFLKFLTMGAVGVQQVVKQLRDLGFQPIELERYCASNKIWTTKVKRLRLPDLLCIKTGLRIEAKGKSDLTVKMSHAEHNPDRSWDAGLNPQDLIAFIKCYTEDTICAAESALFFEVGDLKANIHSAKLGPPKSASEGAERDLTWPCIVAKKDGEVLDVDQINGKIKTKPDEGRKYTYTLRGKTPYVAAGDRYKAFESILAGTLSGPVDVRQRLNDTWDPFDLLNSEIDIDRYAATKAIPFLEINPANDAVNILEGLLDNELDERVALEMASSLARLNSQKGFDFICNKIENPTEAYIPMEATFILTEIANNPSIQTMESLAGNQDFVGNEIRQAAVWGLGKAGAKAYNKLIQFIDDEEDEVALHAIAAFGNDTDNATIDNLIELLVSGSPRQKAAVCKSLSMIQSDYVINQLKQAAENSPGQKSWIIASLGQQTPENVRLALGNSSLLEQTQPLFHMSKYENWLATTEKDIDLKFLVAQSIF</sequence>
<organism evidence="2 3">
    <name type="scientific">Desulfobacter hydrogenophilus</name>
    <dbReference type="NCBI Taxonomy" id="2291"/>
    <lineage>
        <taxon>Bacteria</taxon>
        <taxon>Pseudomonadati</taxon>
        <taxon>Thermodesulfobacteriota</taxon>
        <taxon>Desulfobacteria</taxon>
        <taxon>Desulfobacterales</taxon>
        <taxon>Desulfobacteraceae</taxon>
        <taxon>Desulfobacter</taxon>
    </lineage>
</organism>
<dbReference type="InterPro" id="IPR011989">
    <property type="entry name" value="ARM-like"/>
</dbReference>
<reference evidence="2 3" key="1">
    <citation type="submission" date="2018-06" db="EMBL/GenBank/DDBJ databases">
        <title>Complete Genome Sequence of Desulfobacter hydrogenophilus (DSM3380).</title>
        <authorList>
            <person name="Marietou A."/>
            <person name="Schreiber L."/>
            <person name="Marshall I."/>
            <person name="Jorgensen B."/>
        </authorList>
    </citation>
    <scope>NUCLEOTIDE SEQUENCE [LARGE SCALE GENOMIC DNA]</scope>
    <source>
        <strain evidence="2 3">DSM 3380</strain>
    </source>
</reference>
<dbReference type="AlphaFoldDB" id="A0A328FAH2"/>
<protein>
    <submittedName>
        <fullName evidence="1">HEAT repeat domain-containing protein</fullName>
    </submittedName>
</protein>
<dbReference type="EMBL" id="CP036314">
    <property type="protein sequence ID" value="QBH15735.1"/>
    <property type="molecule type" value="Genomic_DNA"/>
</dbReference>
<dbReference type="Gene3D" id="1.25.10.10">
    <property type="entry name" value="Leucine-rich Repeat Variant"/>
    <property type="match status" value="1"/>
</dbReference>
<dbReference type="Proteomes" id="UP000248798">
    <property type="component" value="Unassembled WGS sequence"/>
</dbReference>
<dbReference type="InterPro" id="IPR016024">
    <property type="entry name" value="ARM-type_fold"/>
</dbReference>
<dbReference type="EMBL" id="QLNI01000040">
    <property type="protein sequence ID" value="RAM00690.1"/>
    <property type="molecule type" value="Genomic_DNA"/>
</dbReference>
<evidence type="ECO:0000313" key="3">
    <source>
        <dbReference type="Proteomes" id="UP000248798"/>
    </source>
</evidence>
<keyword evidence="4" id="KW-1185">Reference proteome</keyword>
<keyword evidence="1" id="KW-0614">Plasmid</keyword>
<dbReference type="SUPFAM" id="SSF48371">
    <property type="entry name" value="ARM repeat"/>
    <property type="match status" value="1"/>
</dbReference>
<geneLocation type="plasmid" evidence="1 4">
    <name>unnamed1</name>
</geneLocation>
<accession>A0A328FAH2</accession>
<reference evidence="1 4" key="2">
    <citation type="submission" date="2019-02" db="EMBL/GenBank/DDBJ databases">
        <title>Complete genome sequence of Desulfobacter hydrogenophilus AcRS1.</title>
        <authorList>
            <person name="Marietou A."/>
            <person name="Lund M.B."/>
            <person name="Marshall I.P.G."/>
            <person name="Schreiber L."/>
            <person name="Jorgensen B."/>
        </authorList>
    </citation>
    <scope>NUCLEOTIDE SEQUENCE [LARGE SCALE GENOMIC DNA]</scope>
    <source>
        <strain evidence="1 4">AcRS1</strain>
        <plasmid evidence="1 4">unnamed1</plasmid>
    </source>
</reference>
<gene>
    <name evidence="2" type="ORF">DO021_17600</name>
    <name evidence="1" type="ORF">EYB58_22965</name>
</gene>
<evidence type="ECO:0000313" key="1">
    <source>
        <dbReference type="EMBL" id="QBH15735.1"/>
    </source>
</evidence>
<proteinExistence type="predicted"/>
<dbReference type="Pfam" id="PF13646">
    <property type="entry name" value="HEAT_2"/>
    <property type="match status" value="1"/>
</dbReference>
<evidence type="ECO:0000313" key="2">
    <source>
        <dbReference type="EMBL" id="RAM00690.1"/>
    </source>
</evidence>
<name>A0A328FAH2_9BACT</name>
<evidence type="ECO:0000313" key="4">
    <source>
        <dbReference type="Proteomes" id="UP000293902"/>
    </source>
</evidence>
<dbReference type="Proteomes" id="UP000293902">
    <property type="component" value="Plasmid unnamed1"/>
</dbReference>
<dbReference type="OrthoDB" id="9807213at2"/>
<dbReference type="RefSeq" id="WP_111959053.1">
    <property type="nucleotide sequence ID" value="NZ_CP036314.1"/>
</dbReference>